<organism evidence="2 3">
    <name type="scientific">Aspergillus violaceofuscus (strain CBS 115571)</name>
    <dbReference type="NCBI Taxonomy" id="1450538"/>
    <lineage>
        <taxon>Eukaryota</taxon>
        <taxon>Fungi</taxon>
        <taxon>Dikarya</taxon>
        <taxon>Ascomycota</taxon>
        <taxon>Pezizomycotina</taxon>
        <taxon>Eurotiomycetes</taxon>
        <taxon>Eurotiomycetidae</taxon>
        <taxon>Eurotiales</taxon>
        <taxon>Aspergillaceae</taxon>
        <taxon>Aspergillus</taxon>
    </lineage>
</organism>
<evidence type="ECO:0000313" key="3">
    <source>
        <dbReference type="Proteomes" id="UP000249829"/>
    </source>
</evidence>
<feature type="compositionally biased region" description="Basic and acidic residues" evidence="1">
    <location>
        <begin position="64"/>
        <end position="87"/>
    </location>
</feature>
<name>A0A2V5GT33_ASPV1</name>
<feature type="region of interest" description="Disordered" evidence="1">
    <location>
        <begin position="58"/>
        <end position="120"/>
    </location>
</feature>
<reference evidence="2 3" key="1">
    <citation type="submission" date="2018-02" db="EMBL/GenBank/DDBJ databases">
        <title>The genomes of Aspergillus section Nigri reveals drivers in fungal speciation.</title>
        <authorList>
            <consortium name="DOE Joint Genome Institute"/>
            <person name="Vesth T.C."/>
            <person name="Nybo J."/>
            <person name="Theobald S."/>
            <person name="Brandl J."/>
            <person name="Frisvad J.C."/>
            <person name="Nielsen K.F."/>
            <person name="Lyhne E.K."/>
            <person name="Kogle M.E."/>
            <person name="Kuo A."/>
            <person name="Riley R."/>
            <person name="Clum A."/>
            <person name="Nolan M."/>
            <person name="Lipzen A."/>
            <person name="Salamov A."/>
            <person name="Henrissat B."/>
            <person name="Wiebenga A."/>
            <person name="De vries R.P."/>
            <person name="Grigoriev I.V."/>
            <person name="Mortensen U.H."/>
            <person name="Andersen M.R."/>
            <person name="Baker S.E."/>
        </authorList>
    </citation>
    <scope>NUCLEOTIDE SEQUENCE [LARGE SCALE GENOMIC DNA]</scope>
    <source>
        <strain evidence="2 3">CBS 115571</strain>
    </source>
</reference>
<dbReference type="AlphaFoldDB" id="A0A2V5GT33"/>
<dbReference type="EMBL" id="KZ825224">
    <property type="protein sequence ID" value="PYI13991.1"/>
    <property type="molecule type" value="Genomic_DNA"/>
</dbReference>
<feature type="compositionally biased region" description="Pro residues" evidence="1">
    <location>
        <begin position="101"/>
        <end position="110"/>
    </location>
</feature>
<dbReference type="Proteomes" id="UP000249829">
    <property type="component" value="Unassembled WGS sequence"/>
</dbReference>
<sequence length="120" mass="13509">MAKDGRTEARKEKSDDVCVCRGRGREKTERRREYGKCQGRVNSQVINDQMVKKARKYITSTVEGENRSRGRVGGREGEEEGGREGGGKRGWWQEEMGGKETPPPQPPPLLPQGLRKVRGI</sequence>
<protein>
    <submittedName>
        <fullName evidence="2">Uncharacterized protein</fullName>
    </submittedName>
</protein>
<proteinExistence type="predicted"/>
<feature type="region of interest" description="Disordered" evidence="1">
    <location>
        <begin position="1"/>
        <end position="33"/>
    </location>
</feature>
<evidence type="ECO:0000313" key="2">
    <source>
        <dbReference type="EMBL" id="PYI13991.1"/>
    </source>
</evidence>
<accession>A0A2V5GT33</accession>
<evidence type="ECO:0000256" key="1">
    <source>
        <dbReference type="SAM" id="MobiDB-lite"/>
    </source>
</evidence>
<gene>
    <name evidence="2" type="ORF">BO99DRAFT_36901</name>
</gene>
<keyword evidence="3" id="KW-1185">Reference proteome</keyword>